<feature type="coiled-coil region" evidence="2">
    <location>
        <begin position="178"/>
        <end position="254"/>
    </location>
</feature>
<reference evidence="4 5" key="1">
    <citation type="submission" date="2012-04" db="EMBL/GenBank/DDBJ databases">
        <title>The Genome Sequence of Loa loa.</title>
        <authorList>
            <consortium name="The Broad Institute Genome Sequencing Platform"/>
            <consortium name="Broad Institute Genome Sequencing Center for Infectious Disease"/>
            <person name="Nutman T.B."/>
            <person name="Fink D.L."/>
            <person name="Russ C."/>
            <person name="Young S."/>
            <person name="Zeng Q."/>
            <person name="Gargeya S."/>
            <person name="Alvarado L."/>
            <person name="Berlin A."/>
            <person name="Chapman S.B."/>
            <person name="Chen Z."/>
            <person name="Freedman E."/>
            <person name="Gellesch M."/>
            <person name="Goldberg J."/>
            <person name="Griggs A."/>
            <person name="Gujja S."/>
            <person name="Heilman E.R."/>
            <person name="Heiman D."/>
            <person name="Howarth C."/>
            <person name="Mehta T."/>
            <person name="Neiman D."/>
            <person name="Pearson M."/>
            <person name="Roberts A."/>
            <person name="Saif S."/>
            <person name="Shea T."/>
            <person name="Shenoy N."/>
            <person name="Sisk P."/>
            <person name="Stolte C."/>
            <person name="Sykes S."/>
            <person name="White J."/>
            <person name="Yandava C."/>
            <person name="Haas B."/>
            <person name="Henn M.R."/>
            <person name="Nusbaum C."/>
            <person name="Birren B."/>
        </authorList>
    </citation>
    <scope>NUCLEOTIDE SEQUENCE [LARGE SCALE GENOMIC DNA]</scope>
</reference>
<protein>
    <recommendedName>
        <fullName evidence="1">Major sperm protein</fullName>
    </recommendedName>
</protein>
<dbReference type="WBParaSite" id="EN70_5418">
    <property type="protein sequence ID" value="EN70_5418"/>
    <property type="gene ID" value="EN70_5418"/>
</dbReference>
<evidence type="ECO:0000259" key="3">
    <source>
        <dbReference type="PROSITE" id="PS50202"/>
    </source>
</evidence>
<evidence type="ECO:0000256" key="2">
    <source>
        <dbReference type="SAM" id="Coils"/>
    </source>
</evidence>
<proteinExistence type="predicted"/>
<dbReference type="EMBL" id="JH712367">
    <property type="protein sequence ID" value="EFO17940.1"/>
    <property type="molecule type" value="Genomic_DNA"/>
</dbReference>
<dbReference type="InterPro" id="IPR013783">
    <property type="entry name" value="Ig-like_fold"/>
</dbReference>
<evidence type="ECO:0000313" key="4">
    <source>
        <dbReference type="EMBL" id="EFO17940.1"/>
    </source>
</evidence>
<dbReference type="eggNOG" id="KOG0439">
    <property type="taxonomic scope" value="Eukaryota"/>
</dbReference>
<dbReference type="OMA" id="AWRMRTN"/>
<dbReference type="GeneID" id="9948003"/>
<dbReference type="InParanoid" id="A0A1I7VRB2"/>
<sequence length="267" mass="30785">MSSAIIRFSKNKGKISTNGERQKINLVYLDQTYVCFDVEQLTNAKLGLKLKRCEGVQDDIAWRVRTNVPTQYLINPSRGFIQNDEPITLTIELVDNKFHPNHKLTLQAIAMVDGCNERTIWKHENAKNRSKVQVIRLKLSTVPMNIEMSKYEGENTAMGTENLRNLIEHSSSTGLGRIKELEKLLKTLEEDFNNIRKNADRTKRLRTALEQALDSRKLSLVELKRREMEVSQETKKLKKELEEKEAELQVAQQIQTNILAHPTCRIS</sequence>
<name>A0A1I7VRB2_LOALO</name>
<reference evidence="6" key="2">
    <citation type="submission" date="2016-11" db="UniProtKB">
        <authorList>
            <consortium name="WormBaseParasite"/>
        </authorList>
    </citation>
    <scope>IDENTIFICATION</scope>
</reference>
<dbReference type="Pfam" id="PF00635">
    <property type="entry name" value="Motile_Sperm"/>
    <property type="match status" value="1"/>
</dbReference>
<evidence type="ECO:0000313" key="6">
    <source>
        <dbReference type="WBParaSite" id="EN70_5418"/>
    </source>
</evidence>
<dbReference type="KEGG" id="loa:LOAG_10557"/>
<evidence type="ECO:0000313" key="5">
    <source>
        <dbReference type="Proteomes" id="UP000095285"/>
    </source>
</evidence>
<dbReference type="OrthoDB" id="75724at2759"/>
<organism evidence="5 6">
    <name type="scientific">Loa loa</name>
    <name type="common">Eye worm</name>
    <name type="synonym">Filaria loa</name>
    <dbReference type="NCBI Taxonomy" id="7209"/>
    <lineage>
        <taxon>Eukaryota</taxon>
        <taxon>Metazoa</taxon>
        <taxon>Ecdysozoa</taxon>
        <taxon>Nematoda</taxon>
        <taxon>Chromadorea</taxon>
        <taxon>Rhabditida</taxon>
        <taxon>Spirurina</taxon>
        <taxon>Spiruromorpha</taxon>
        <taxon>Filarioidea</taxon>
        <taxon>Onchocercidae</taxon>
        <taxon>Loa</taxon>
    </lineage>
</organism>
<keyword evidence="5" id="KW-1185">Reference proteome</keyword>
<dbReference type="AlphaFoldDB" id="A0A1I7VRB2"/>
<dbReference type="SUPFAM" id="SSF49354">
    <property type="entry name" value="PapD-like"/>
    <property type="match status" value="1"/>
</dbReference>
<dbReference type="InterPro" id="IPR008962">
    <property type="entry name" value="PapD-like_sf"/>
</dbReference>
<accession>A0A1I7VRB2</accession>
<dbReference type="Proteomes" id="UP000095285">
    <property type="component" value="Unassembled WGS sequence"/>
</dbReference>
<feature type="domain" description="MSP" evidence="3">
    <location>
        <begin position="25"/>
        <end position="139"/>
    </location>
</feature>
<dbReference type="FunCoup" id="A0A1I7VRB2">
    <property type="interactions" value="176"/>
</dbReference>
<dbReference type="InterPro" id="IPR000535">
    <property type="entry name" value="MSP_dom"/>
</dbReference>
<dbReference type="RefSeq" id="XP_003146129.1">
    <property type="nucleotide sequence ID" value="XM_003146081.1"/>
</dbReference>
<gene>
    <name evidence="4 6" type="ORF">LOAG_10557</name>
</gene>
<dbReference type="Gene3D" id="2.60.40.10">
    <property type="entry name" value="Immunoglobulins"/>
    <property type="match status" value="1"/>
</dbReference>
<dbReference type="PROSITE" id="PS50202">
    <property type="entry name" value="MSP"/>
    <property type="match status" value="1"/>
</dbReference>
<accession>A0A1S0TPN7</accession>
<keyword evidence="1" id="KW-0206">Cytoskeleton</keyword>
<keyword evidence="2" id="KW-0175">Coiled coil</keyword>
<keyword evidence="1" id="KW-0963">Cytoplasm</keyword>
<dbReference type="CTD" id="9948003"/>
<comment type="function">
    <text evidence="1">Central component in molecular interactions underlying sperm crawling. Forms an extensive filament system that extends from sperm villipoda, along the leading edge of the pseudopod.</text>
</comment>
<evidence type="ECO:0000256" key="1">
    <source>
        <dbReference type="RuleBase" id="RU003425"/>
    </source>
</evidence>